<dbReference type="EMBL" id="PPSL01000002">
    <property type="protein sequence ID" value="PQJ11688.1"/>
    <property type="molecule type" value="Genomic_DNA"/>
</dbReference>
<dbReference type="RefSeq" id="WP_105038568.1">
    <property type="nucleotide sequence ID" value="NZ_PPSL01000002.1"/>
</dbReference>
<dbReference type="InterPro" id="IPR042184">
    <property type="entry name" value="YqeY/Aim41_N"/>
</dbReference>
<dbReference type="AlphaFoldDB" id="A0A2S7SYB2"/>
<dbReference type="GO" id="GO:0016740">
    <property type="term" value="F:transferase activity"/>
    <property type="evidence" value="ECO:0007669"/>
    <property type="project" value="UniProtKB-KW"/>
</dbReference>
<proteinExistence type="predicted"/>
<dbReference type="SUPFAM" id="SSF89095">
    <property type="entry name" value="GatB/YqeY motif"/>
    <property type="match status" value="1"/>
</dbReference>
<dbReference type="InterPro" id="IPR003789">
    <property type="entry name" value="Asn/Gln_tRNA_amidoTrase-B-like"/>
</dbReference>
<dbReference type="Gene3D" id="1.10.1510.10">
    <property type="entry name" value="Uncharacterised protein YqeY/AIM41 PF09424, N-terminal domain"/>
    <property type="match status" value="1"/>
</dbReference>
<dbReference type="InterPro" id="IPR019004">
    <property type="entry name" value="YqeY/Aim41"/>
</dbReference>
<gene>
    <name evidence="1" type="ORF">CJD36_007800</name>
</gene>
<keyword evidence="1" id="KW-0808">Transferase</keyword>
<evidence type="ECO:0000313" key="2">
    <source>
        <dbReference type="Proteomes" id="UP000239872"/>
    </source>
</evidence>
<dbReference type="PANTHER" id="PTHR28055:SF1">
    <property type="entry name" value="ALTERED INHERITANCE OF MITOCHONDRIA PROTEIN 41, MITOCHONDRIAL"/>
    <property type="match status" value="1"/>
</dbReference>
<reference evidence="1 2" key="1">
    <citation type="submission" date="2018-01" db="EMBL/GenBank/DDBJ databases">
        <title>A novel member of the phylum Bacteroidetes isolated from glacier ice.</title>
        <authorList>
            <person name="Liu Q."/>
            <person name="Xin Y.-H."/>
        </authorList>
    </citation>
    <scope>NUCLEOTIDE SEQUENCE [LARGE SCALE GENOMIC DNA]</scope>
    <source>
        <strain evidence="1 2">RB1R16</strain>
    </source>
</reference>
<dbReference type="GO" id="GO:0016884">
    <property type="term" value="F:carbon-nitrogen ligase activity, with glutamine as amido-N-donor"/>
    <property type="evidence" value="ECO:0007669"/>
    <property type="project" value="InterPro"/>
</dbReference>
<accession>A0A2S7SYB2</accession>
<dbReference type="Proteomes" id="UP000239872">
    <property type="component" value="Unassembled WGS sequence"/>
</dbReference>
<dbReference type="InterPro" id="IPR023168">
    <property type="entry name" value="GatB_Yqey_C_2"/>
</dbReference>
<comment type="caution">
    <text evidence="1">The sequence shown here is derived from an EMBL/GenBank/DDBJ whole genome shotgun (WGS) entry which is preliminary data.</text>
</comment>
<dbReference type="Pfam" id="PF09424">
    <property type="entry name" value="YqeY"/>
    <property type="match status" value="1"/>
</dbReference>
<dbReference type="OrthoDB" id="9788127at2"/>
<organism evidence="1 2">
    <name type="scientific">Flavipsychrobacter stenotrophus</name>
    <dbReference type="NCBI Taxonomy" id="2077091"/>
    <lineage>
        <taxon>Bacteria</taxon>
        <taxon>Pseudomonadati</taxon>
        <taxon>Bacteroidota</taxon>
        <taxon>Chitinophagia</taxon>
        <taxon>Chitinophagales</taxon>
        <taxon>Chitinophagaceae</taxon>
        <taxon>Flavipsychrobacter</taxon>
    </lineage>
</organism>
<keyword evidence="2" id="KW-1185">Reference proteome</keyword>
<dbReference type="Gene3D" id="1.10.10.410">
    <property type="match status" value="1"/>
</dbReference>
<protein>
    <submittedName>
        <fullName evidence="1">Glutamyl-tRNA amidotransferase</fullName>
    </submittedName>
</protein>
<dbReference type="PANTHER" id="PTHR28055">
    <property type="entry name" value="ALTERED INHERITANCE OF MITOCHONDRIA PROTEIN 41, MITOCHONDRIAL"/>
    <property type="match status" value="1"/>
</dbReference>
<name>A0A2S7SYB2_9BACT</name>
<sequence>MSLETRVMDDLKIAMKAKDEAALRTLRAIKSAIIIEKTAEGASDVITEAQEVKMLQKLAKQRRDSLEIFTKQNREDLAVKEREELAIIEKFLPEQMSPEQLHKEIKAIIEQVGAKSPADMGKVMGVASKQLAGKIDGKAISDAVKQLLA</sequence>
<evidence type="ECO:0000313" key="1">
    <source>
        <dbReference type="EMBL" id="PQJ11688.1"/>
    </source>
</evidence>